<reference evidence="6 7" key="1">
    <citation type="journal article" date="2015" name="Int. J. Syst. Evol. Microbiol.">
        <title>Sphingomonas hengshuiensis sp. nov., isolated from lake wetland.</title>
        <authorList>
            <person name="Wei S."/>
            <person name="Wang T."/>
            <person name="Liu H."/>
            <person name="Zhang C."/>
            <person name="Guo J."/>
            <person name="Wang Q."/>
            <person name="Liang K."/>
            <person name="Zhang Z."/>
        </authorList>
    </citation>
    <scope>NUCLEOTIDE SEQUENCE [LARGE SCALE GENOMIC DNA]</scope>
    <source>
        <strain evidence="6 7">WHSC-8</strain>
    </source>
</reference>
<feature type="transmembrane region" description="Helical" evidence="3">
    <location>
        <begin position="278"/>
        <end position="300"/>
    </location>
</feature>
<feature type="transmembrane region" description="Helical" evidence="3">
    <location>
        <begin position="246"/>
        <end position="266"/>
    </location>
</feature>
<evidence type="ECO:0000313" key="7">
    <source>
        <dbReference type="Proteomes" id="UP000032300"/>
    </source>
</evidence>
<dbReference type="InterPro" id="IPR029787">
    <property type="entry name" value="Nucleotide_cyclase"/>
</dbReference>
<dbReference type="PANTHER" id="PTHR45138">
    <property type="entry name" value="REGULATORY COMPONENTS OF SENSORY TRANSDUCTION SYSTEM"/>
    <property type="match status" value="1"/>
</dbReference>
<dbReference type="Pfam" id="PF07695">
    <property type="entry name" value="7TMR-DISM_7TM"/>
    <property type="match status" value="1"/>
</dbReference>
<dbReference type="RefSeq" id="WP_044336432.1">
    <property type="nucleotide sequence ID" value="NZ_CP010836.1"/>
</dbReference>
<dbReference type="InterPro" id="IPR000160">
    <property type="entry name" value="GGDEF_dom"/>
</dbReference>
<dbReference type="EC" id="2.7.7.65" evidence="1"/>
<dbReference type="Pfam" id="PF00990">
    <property type="entry name" value="GGDEF"/>
    <property type="match status" value="1"/>
</dbReference>
<gene>
    <name evidence="6" type="ORF">TS85_15995</name>
</gene>
<feature type="domain" description="GGDEF" evidence="5">
    <location>
        <begin position="432"/>
        <end position="559"/>
    </location>
</feature>
<dbReference type="GO" id="GO:0005886">
    <property type="term" value="C:plasma membrane"/>
    <property type="evidence" value="ECO:0007669"/>
    <property type="project" value="TreeGrafter"/>
</dbReference>
<feature type="transmembrane region" description="Helical" evidence="3">
    <location>
        <begin position="181"/>
        <end position="201"/>
    </location>
</feature>
<proteinExistence type="predicted"/>
<dbReference type="Proteomes" id="UP000032300">
    <property type="component" value="Chromosome"/>
</dbReference>
<feature type="chain" id="PRO_5030892467" description="diguanylate cyclase" evidence="4">
    <location>
        <begin position="29"/>
        <end position="562"/>
    </location>
</feature>
<evidence type="ECO:0000259" key="5">
    <source>
        <dbReference type="PROSITE" id="PS50887"/>
    </source>
</evidence>
<evidence type="ECO:0000256" key="3">
    <source>
        <dbReference type="SAM" id="Phobius"/>
    </source>
</evidence>
<dbReference type="EMBL" id="CP010836">
    <property type="protein sequence ID" value="AJP74571.1"/>
    <property type="molecule type" value="Genomic_DNA"/>
</dbReference>
<keyword evidence="4" id="KW-0732">Signal</keyword>
<dbReference type="KEGG" id="sphi:TS85_15995"/>
<dbReference type="InterPro" id="IPR043128">
    <property type="entry name" value="Rev_trsase/Diguanyl_cyclase"/>
</dbReference>
<sequence length="562" mass="62102">MFVRFWPRFLRLMVASLALYAAARPAIAEASAAGSPLDLCILRDTGGMRPAALFHQPQRFDCTTPQHKLGTGDFWVLSSPIDRQSLESDPLRVRLASVWQERLTLHILYADGEILSMATGRTGVAPFIQLGAVVEQPLPARPAKVVRLLWHVEKSPNMRGILFGARLATADQSRAINLRMAALYAGFAGLCLALVMYNLALWGALRHRFQLDYCVMVAALMLYTFTSSGAMSWAFPGLANNDRLRFNYLLLGLASAAAIMFARNFFEPRIFAGWLKRYSTGVALATSGAGLSFFLLAPVAPRVPDIVFTLAFLGLATVVGPILWRGWRQRSSYVWLFAVGWGLPILMALLRTLSNLHVLPWSFWIDNSTIVSATSEALMSAIAIAYRIRLLRDERDDAIAAEVMARRLADTDPLTGLLNRRAFLNKAIAREGDQQLLVVDIDHFKRVNETLGHDGGDEVLRVFARVMRTTLPAQTLVARMGGEEFAILTPAESAIEPDALLARLRNARMPFDLRVTASIGACVGPLVTDRDWKALYRGADAALFEAKSAGRDRFRTAVRRAA</sequence>
<evidence type="ECO:0000256" key="4">
    <source>
        <dbReference type="SAM" id="SignalP"/>
    </source>
</evidence>
<feature type="transmembrane region" description="Helical" evidence="3">
    <location>
        <begin position="306"/>
        <end position="324"/>
    </location>
</feature>
<protein>
    <recommendedName>
        <fullName evidence="1">diguanylate cyclase</fullName>
        <ecNumber evidence="1">2.7.7.65</ecNumber>
    </recommendedName>
</protein>
<reference evidence="6 7" key="2">
    <citation type="submission" date="2015-02" db="EMBL/GenBank/DDBJ databases">
        <title>The complete genome of Sphingomonas hengshuiensis sp. WHSC-8 isolated from soil of Hengshui Lake.</title>
        <authorList>
            <person name="Wei S."/>
            <person name="Guo J."/>
            <person name="Su C."/>
            <person name="Wu R."/>
            <person name="Zhang Z."/>
            <person name="Liang K."/>
            <person name="Li H."/>
            <person name="Wang T."/>
            <person name="Liu H."/>
            <person name="Zhang C."/>
            <person name="Li Z."/>
            <person name="Wang Q."/>
            <person name="Meng J."/>
        </authorList>
    </citation>
    <scope>NUCLEOTIDE SEQUENCE [LARGE SCALE GENOMIC DNA]</scope>
    <source>
        <strain evidence="6 7">WHSC-8</strain>
    </source>
</reference>
<dbReference type="PROSITE" id="PS50887">
    <property type="entry name" value="GGDEF"/>
    <property type="match status" value="1"/>
</dbReference>
<comment type="catalytic activity">
    <reaction evidence="2">
        <text>2 GTP = 3',3'-c-di-GMP + 2 diphosphate</text>
        <dbReference type="Rhea" id="RHEA:24898"/>
        <dbReference type="ChEBI" id="CHEBI:33019"/>
        <dbReference type="ChEBI" id="CHEBI:37565"/>
        <dbReference type="ChEBI" id="CHEBI:58805"/>
        <dbReference type="EC" id="2.7.7.65"/>
    </reaction>
</comment>
<keyword evidence="3" id="KW-1133">Transmembrane helix</keyword>
<dbReference type="GO" id="GO:1902201">
    <property type="term" value="P:negative regulation of bacterial-type flagellum-dependent cell motility"/>
    <property type="evidence" value="ECO:0007669"/>
    <property type="project" value="TreeGrafter"/>
</dbReference>
<dbReference type="AlphaFoldDB" id="A0A7U5BG01"/>
<dbReference type="OrthoDB" id="9759607at2"/>
<dbReference type="CDD" id="cd01949">
    <property type="entry name" value="GGDEF"/>
    <property type="match status" value="1"/>
</dbReference>
<keyword evidence="7" id="KW-1185">Reference proteome</keyword>
<dbReference type="InterPro" id="IPR050469">
    <property type="entry name" value="Diguanylate_Cyclase"/>
</dbReference>
<dbReference type="GO" id="GO:0052621">
    <property type="term" value="F:diguanylate cyclase activity"/>
    <property type="evidence" value="ECO:0007669"/>
    <property type="project" value="UniProtKB-EC"/>
</dbReference>
<feature type="transmembrane region" description="Helical" evidence="3">
    <location>
        <begin position="333"/>
        <end position="350"/>
    </location>
</feature>
<feature type="transmembrane region" description="Helical" evidence="3">
    <location>
        <begin position="213"/>
        <end position="234"/>
    </location>
</feature>
<evidence type="ECO:0000256" key="2">
    <source>
        <dbReference type="ARBA" id="ARBA00034247"/>
    </source>
</evidence>
<feature type="transmembrane region" description="Helical" evidence="3">
    <location>
        <begin position="370"/>
        <end position="388"/>
    </location>
</feature>
<evidence type="ECO:0000313" key="6">
    <source>
        <dbReference type="EMBL" id="AJP74571.1"/>
    </source>
</evidence>
<evidence type="ECO:0000256" key="1">
    <source>
        <dbReference type="ARBA" id="ARBA00012528"/>
    </source>
</evidence>
<keyword evidence="3" id="KW-0472">Membrane</keyword>
<feature type="signal peptide" evidence="4">
    <location>
        <begin position="1"/>
        <end position="28"/>
    </location>
</feature>
<dbReference type="SMART" id="SM00267">
    <property type="entry name" value="GGDEF"/>
    <property type="match status" value="1"/>
</dbReference>
<dbReference type="GO" id="GO:0043709">
    <property type="term" value="P:cell adhesion involved in single-species biofilm formation"/>
    <property type="evidence" value="ECO:0007669"/>
    <property type="project" value="TreeGrafter"/>
</dbReference>
<organism evidence="6 7">
    <name type="scientific">Sphingomonas hengshuiensis</name>
    <dbReference type="NCBI Taxonomy" id="1609977"/>
    <lineage>
        <taxon>Bacteria</taxon>
        <taxon>Pseudomonadati</taxon>
        <taxon>Pseudomonadota</taxon>
        <taxon>Alphaproteobacteria</taxon>
        <taxon>Sphingomonadales</taxon>
        <taxon>Sphingomonadaceae</taxon>
        <taxon>Sphingomonas</taxon>
    </lineage>
</organism>
<dbReference type="SUPFAM" id="SSF55073">
    <property type="entry name" value="Nucleotide cyclase"/>
    <property type="match status" value="1"/>
</dbReference>
<dbReference type="NCBIfam" id="TIGR00254">
    <property type="entry name" value="GGDEF"/>
    <property type="match status" value="1"/>
</dbReference>
<dbReference type="PANTHER" id="PTHR45138:SF9">
    <property type="entry name" value="DIGUANYLATE CYCLASE DGCM-RELATED"/>
    <property type="match status" value="1"/>
</dbReference>
<accession>A0A7U5BG01</accession>
<dbReference type="InterPro" id="IPR011623">
    <property type="entry name" value="7TMR_DISM_rcpt_extracell_dom1"/>
</dbReference>
<name>A0A7U5BG01_9SPHN</name>
<dbReference type="Gene3D" id="3.30.70.270">
    <property type="match status" value="1"/>
</dbReference>
<keyword evidence="3" id="KW-0812">Transmembrane</keyword>